<protein>
    <submittedName>
        <fullName evidence="3">Uncharacterized protein</fullName>
    </submittedName>
</protein>
<organism evidence="3 4">
    <name type="scientific">Poriferisphaera corsica</name>
    <dbReference type="NCBI Taxonomy" id="2528020"/>
    <lineage>
        <taxon>Bacteria</taxon>
        <taxon>Pseudomonadati</taxon>
        <taxon>Planctomycetota</taxon>
        <taxon>Phycisphaerae</taxon>
        <taxon>Phycisphaerales</taxon>
        <taxon>Phycisphaeraceae</taxon>
        <taxon>Poriferisphaera</taxon>
    </lineage>
</organism>
<dbReference type="EMBL" id="CP036425">
    <property type="protein sequence ID" value="QDU32271.1"/>
    <property type="molecule type" value="Genomic_DNA"/>
</dbReference>
<name>A0A517YPX7_9BACT</name>
<accession>A0A517YPX7</accession>
<keyword evidence="2" id="KW-0812">Transmembrane</keyword>
<dbReference type="KEGG" id="pcor:KS4_03020"/>
<dbReference type="AlphaFoldDB" id="A0A517YPX7"/>
<keyword evidence="2" id="KW-0472">Membrane</keyword>
<evidence type="ECO:0000313" key="3">
    <source>
        <dbReference type="EMBL" id="QDU32271.1"/>
    </source>
</evidence>
<evidence type="ECO:0000256" key="2">
    <source>
        <dbReference type="SAM" id="Phobius"/>
    </source>
</evidence>
<gene>
    <name evidence="3" type="ORF">KS4_03020</name>
</gene>
<keyword evidence="2" id="KW-1133">Transmembrane helix</keyword>
<reference evidence="3 4" key="1">
    <citation type="submission" date="2019-02" db="EMBL/GenBank/DDBJ databases">
        <title>Deep-cultivation of Planctomycetes and their phenomic and genomic characterization uncovers novel biology.</title>
        <authorList>
            <person name="Wiegand S."/>
            <person name="Jogler M."/>
            <person name="Boedeker C."/>
            <person name="Pinto D."/>
            <person name="Vollmers J."/>
            <person name="Rivas-Marin E."/>
            <person name="Kohn T."/>
            <person name="Peeters S.H."/>
            <person name="Heuer A."/>
            <person name="Rast P."/>
            <person name="Oberbeckmann S."/>
            <person name="Bunk B."/>
            <person name="Jeske O."/>
            <person name="Meyerdierks A."/>
            <person name="Storesund J.E."/>
            <person name="Kallscheuer N."/>
            <person name="Luecker S."/>
            <person name="Lage O.M."/>
            <person name="Pohl T."/>
            <person name="Merkel B.J."/>
            <person name="Hornburger P."/>
            <person name="Mueller R.-W."/>
            <person name="Bruemmer F."/>
            <person name="Labrenz M."/>
            <person name="Spormann A.M."/>
            <person name="Op den Camp H."/>
            <person name="Overmann J."/>
            <person name="Amann R."/>
            <person name="Jetten M.S.M."/>
            <person name="Mascher T."/>
            <person name="Medema M.H."/>
            <person name="Devos D.P."/>
            <person name="Kaster A.-K."/>
            <person name="Ovreas L."/>
            <person name="Rohde M."/>
            <person name="Galperin M.Y."/>
            <person name="Jogler C."/>
        </authorList>
    </citation>
    <scope>NUCLEOTIDE SEQUENCE [LARGE SCALE GENOMIC DNA]</scope>
    <source>
        <strain evidence="3 4">KS4</strain>
    </source>
</reference>
<feature type="compositionally biased region" description="Polar residues" evidence="1">
    <location>
        <begin position="46"/>
        <end position="55"/>
    </location>
</feature>
<sequence length="82" mass="9361">MMISSLQKHAHIPQYAKISAWLTVCAILFISISVIPACSPDKPKFNRQSNQQTSKNSKEQAEKLEEYEQLHPESETFDILGR</sequence>
<evidence type="ECO:0000256" key="1">
    <source>
        <dbReference type="SAM" id="MobiDB-lite"/>
    </source>
</evidence>
<dbReference type="Proteomes" id="UP000317369">
    <property type="component" value="Chromosome"/>
</dbReference>
<evidence type="ECO:0000313" key="4">
    <source>
        <dbReference type="Proteomes" id="UP000317369"/>
    </source>
</evidence>
<proteinExistence type="predicted"/>
<feature type="region of interest" description="Disordered" evidence="1">
    <location>
        <begin position="43"/>
        <end position="68"/>
    </location>
</feature>
<feature type="transmembrane region" description="Helical" evidence="2">
    <location>
        <begin position="20"/>
        <end position="38"/>
    </location>
</feature>
<feature type="compositionally biased region" description="Basic and acidic residues" evidence="1">
    <location>
        <begin position="56"/>
        <end position="68"/>
    </location>
</feature>
<keyword evidence="4" id="KW-1185">Reference proteome</keyword>